<dbReference type="GO" id="GO:0005506">
    <property type="term" value="F:iron ion binding"/>
    <property type="evidence" value="ECO:0007669"/>
    <property type="project" value="InterPro"/>
</dbReference>
<dbReference type="HOGENOM" id="CLU_885635_0_0_1"/>
<dbReference type="GeneID" id="26256145"/>
<dbReference type="PANTHER" id="PTHR34315">
    <property type="match status" value="1"/>
</dbReference>
<dbReference type="AlphaFoldDB" id="W7EUA3"/>
<dbReference type="Proteomes" id="UP000054337">
    <property type="component" value="Unassembled WGS sequence"/>
</dbReference>
<dbReference type="GO" id="GO:0016702">
    <property type="term" value="F:oxidoreductase activity, acting on single donors with incorporation of molecular oxygen, incorporation of two atoms of oxygen"/>
    <property type="evidence" value="ECO:0007669"/>
    <property type="project" value="InterPro"/>
</dbReference>
<name>W7EUA3_BIPV3</name>
<keyword evidence="2" id="KW-1185">Reference proteome</keyword>
<protein>
    <recommendedName>
        <fullName evidence="3">Intradiol ring-cleavage dioxygenases domain-containing protein</fullName>
    </recommendedName>
</protein>
<evidence type="ECO:0000313" key="2">
    <source>
        <dbReference type="Proteomes" id="UP000054337"/>
    </source>
</evidence>
<dbReference type="RefSeq" id="XP_014557223.1">
    <property type="nucleotide sequence ID" value="XM_014701737.1"/>
</dbReference>
<dbReference type="InterPro" id="IPR015889">
    <property type="entry name" value="Intradiol_dOase_core"/>
</dbReference>
<dbReference type="Gene3D" id="2.60.130.10">
    <property type="entry name" value="Aromatic compound dioxygenase"/>
    <property type="match status" value="1"/>
</dbReference>
<sequence>MHKISPTHHTDPLEARGNDVDLNNRRLSLVEKFRERERALISTAKQYLQARDLNIVLPTHHIFSFSAINYNADPSVVSSSNENWSLFKLIHRNITDGELDVPFTVDIQIVDVDTCEPIARIYFEAWHCYSTDVRSRVVANGNGDSSDESNLNASSFRGINISDDNGVGTRGTIFLGHCTGRMNHMRVISHLGAVLNAKNTLKCGNSASISRVYFDQGLVSLVETQESYSKNTRNFTTYTDDDILAEEDVEVDPIFNLVLVGNSVSCGMFASIAFEIDIASSYCLSPAVSYTFVGDITNEDCDCITHLAGRSCLINGYN</sequence>
<dbReference type="PANTHER" id="PTHR34315:SF1">
    <property type="entry name" value="INTRADIOL RING-CLEAVAGE DIOXYGENASES DOMAIN-CONTAINING PROTEIN-RELATED"/>
    <property type="match status" value="1"/>
</dbReference>
<evidence type="ECO:0000313" key="1">
    <source>
        <dbReference type="EMBL" id="EUN27647.1"/>
    </source>
</evidence>
<dbReference type="EMBL" id="KI968728">
    <property type="protein sequence ID" value="EUN27647.1"/>
    <property type="molecule type" value="Genomic_DNA"/>
</dbReference>
<reference evidence="1 2" key="1">
    <citation type="journal article" date="2013" name="PLoS Genet.">
        <title>Comparative genome structure, secondary metabolite, and effector coding capacity across Cochliobolus pathogens.</title>
        <authorList>
            <person name="Condon B.J."/>
            <person name="Leng Y."/>
            <person name="Wu D."/>
            <person name="Bushley K.E."/>
            <person name="Ohm R.A."/>
            <person name="Otillar R."/>
            <person name="Martin J."/>
            <person name="Schackwitz W."/>
            <person name="Grimwood J."/>
            <person name="MohdZainudin N."/>
            <person name="Xue C."/>
            <person name="Wang R."/>
            <person name="Manning V.A."/>
            <person name="Dhillon B."/>
            <person name="Tu Z.J."/>
            <person name="Steffenson B.J."/>
            <person name="Salamov A."/>
            <person name="Sun H."/>
            <person name="Lowry S."/>
            <person name="LaButti K."/>
            <person name="Han J."/>
            <person name="Copeland A."/>
            <person name="Lindquist E."/>
            <person name="Barry K."/>
            <person name="Schmutz J."/>
            <person name="Baker S.E."/>
            <person name="Ciuffetti L.M."/>
            <person name="Grigoriev I.V."/>
            <person name="Zhong S."/>
            <person name="Turgeon B.G."/>
        </authorList>
    </citation>
    <scope>NUCLEOTIDE SEQUENCE [LARGE SCALE GENOMIC DNA]</scope>
    <source>
        <strain evidence="1 2">FI3</strain>
    </source>
</reference>
<dbReference type="SUPFAM" id="SSF49482">
    <property type="entry name" value="Aromatic compound dioxygenase"/>
    <property type="match status" value="1"/>
</dbReference>
<evidence type="ECO:0008006" key="3">
    <source>
        <dbReference type="Google" id="ProtNLM"/>
    </source>
</evidence>
<gene>
    <name evidence="1" type="ORF">COCVIDRAFT_37353</name>
</gene>
<proteinExistence type="predicted"/>
<organism evidence="1 2">
    <name type="scientific">Bipolaris victoriae (strain FI3)</name>
    <name type="common">Victoria blight of oats agent</name>
    <name type="synonym">Cochliobolus victoriae</name>
    <dbReference type="NCBI Taxonomy" id="930091"/>
    <lineage>
        <taxon>Eukaryota</taxon>
        <taxon>Fungi</taxon>
        <taxon>Dikarya</taxon>
        <taxon>Ascomycota</taxon>
        <taxon>Pezizomycotina</taxon>
        <taxon>Dothideomycetes</taxon>
        <taxon>Pleosporomycetidae</taxon>
        <taxon>Pleosporales</taxon>
        <taxon>Pleosporineae</taxon>
        <taxon>Pleosporaceae</taxon>
        <taxon>Bipolaris</taxon>
    </lineage>
</organism>
<accession>W7EUA3</accession>